<organism evidence="4 5">
    <name type="scientific">Pristionchus mayeri</name>
    <dbReference type="NCBI Taxonomy" id="1317129"/>
    <lineage>
        <taxon>Eukaryota</taxon>
        <taxon>Metazoa</taxon>
        <taxon>Ecdysozoa</taxon>
        <taxon>Nematoda</taxon>
        <taxon>Chromadorea</taxon>
        <taxon>Rhabditida</taxon>
        <taxon>Rhabditina</taxon>
        <taxon>Diplogasteromorpha</taxon>
        <taxon>Diplogasteroidea</taxon>
        <taxon>Neodiplogasteridae</taxon>
        <taxon>Pristionchus</taxon>
    </lineage>
</organism>
<proteinExistence type="predicted"/>
<name>A0AAN5BZQ1_9BILA</name>
<sequence length="118" mass="13492">DEIKEEPIEFKDEPIDEFADIKQEEPVLNPPYQMTEELIEIKEEPVDEFAEIKQEEPMTDIFCPSTGNSRPLHQTSSMESKLVGRQVACGECGKKLSSMDGLKRHMLIHSERKLPSCT</sequence>
<keyword evidence="1" id="KW-0862">Zinc</keyword>
<evidence type="ECO:0000313" key="4">
    <source>
        <dbReference type="EMBL" id="GMR31308.1"/>
    </source>
</evidence>
<dbReference type="GO" id="GO:0008270">
    <property type="term" value="F:zinc ion binding"/>
    <property type="evidence" value="ECO:0007669"/>
    <property type="project" value="UniProtKB-KW"/>
</dbReference>
<evidence type="ECO:0000259" key="3">
    <source>
        <dbReference type="PROSITE" id="PS50157"/>
    </source>
</evidence>
<feature type="region of interest" description="Disordered" evidence="2">
    <location>
        <begin position="54"/>
        <end position="79"/>
    </location>
</feature>
<keyword evidence="1" id="KW-0479">Metal-binding</keyword>
<dbReference type="InterPro" id="IPR013087">
    <property type="entry name" value="Znf_C2H2_type"/>
</dbReference>
<dbReference type="InterPro" id="IPR036236">
    <property type="entry name" value="Znf_C2H2_sf"/>
</dbReference>
<evidence type="ECO:0000313" key="5">
    <source>
        <dbReference type="Proteomes" id="UP001328107"/>
    </source>
</evidence>
<feature type="domain" description="C2H2-type" evidence="3">
    <location>
        <begin position="87"/>
        <end position="114"/>
    </location>
</feature>
<feature type="compositionally biased region" description="Polar residues" evidence="2">
    <location>
        <begin position="65"/>
        <end position="79"/>
    </location>
</feature>
<dbReference type="EMBL" id="BTRK01000001">
    <property type="protein sequence ID" value="GMR31308.1"/>
    <property type="molecule type" value="Genomic_DNA"/>
</dbReference>
<accession>A0AAN5BZQ1</accession>
<dbReference type="Proteomes" id="UP001328107">
    <property type="component" value="Unassembled WGS sequence"/>
</dbReference>
<gene>
    <name evidence="4" type="ORF">PMAYCL1PPCAC_01503</name>
</gene>
<feature type="non-terminal residue" evidence="4">
    <location>
        <position position="1"/>
    </location>
</feature>
<protein>
    <recommendedName>
        <fullName evidence="3">C2H2-type domain-containing protein</fullName>
    </recommendedName>
</protein>
<dbReference type="Gene3D" id="3.30.160.60">
    <property type="entry name" value="Classic Zinc Finger"/>
    <property type="match status" value="1"/>
</dbReference>
<dbReference type="PROSITE" id="PS00028">
    <property type="entry name" value="ZINC_FINGER_C2H2_1"/>
    <property type="match status" value="1"/>
</dbReference>
<keyword evidence="5" id="KW-1185">Reference proteome</keyword>
<dbReference type="SUPFAM" id="SSF57667">
    <property type="entry name" value="beta-beta-alpha zinc fingers"/>
    <property type="match status" value="1"/>
</dbReference>
<keyword evidence="1" id="KW-0863">Zinc-finger</keyword>
<reference evidence="5" key="1">
    <citation type="submission" date="2022-10" db="EMBL/GenBank/DDBJ databases">
        <title>Genome assembly of Pristionchus species.</title>
        <authorList>
            <person name="Yoshida K."/>
            <person name="Sommer R.J."/>
        </authorList>
    </citation>
    <scope>NUCLEOTIDE SEQUENCE [LARGE SCALE GENOMIC DNA]</scope>
    <source>
        <strain evidence="5">RS5460</strain>
    </source>
</reference>
<evidence type="ECO:0000256" key="1">
    <source>
        <dbReference type="PROSITE-ProRule" id="PRU00042"/>
    </source>
</evidence>
<comment type="caution">
    <text evidence="4">The sequence shown here is derived from an EMBL/GenBank/DDBJ whole genome shotgun (WGS) entry which is preliminary data.</text>
</comment>
<dbReference type="AlphaFoldDB" id="A0AAN5BZQ1"/>
<dbReference type="PROSITE" id="PS50157">
    <property type="entry name" value="ZINC_FINGER_C2H2_2"/>
    <property type="match status" value="1"/>
</dbReference>
<evidence type="ECO:0000256" key="2">
    <source>
        <dbReference type="SAM" id="MobiDB-lite"/>
    </source>
</evidence>
<feature type="non-terminal residue" evidence="4">
    <location>
        <position position="118"/>
    </location>
</feature>